<dbReference type="InterPro" id="IPR018101">
    <property type="entry name" value="Transl_elong_Ts_CS"/>
</dbReference>
<dbReference type="CDD" id="cd14275">
    <property type="entry name" value="UBA_EF-Ts"/>
    <property type="match status" value="1"/>
</dbReference>
<gene>
    <name evidence="6 8" type="primary">tsf</name>
    <name evidence="8" type="ORF">NCTC10118_00678</name>
</gene>
<dbReference type="SUPFAM" id="SSF54713">
    <property type="entry name" value="Elongation factor Ts (EF-Ts), dimerisation domain"/>
    <property type="match status" value="2"/>
</dbReference>
<feature type="domain" description="Translation elongation factor EFTs/EF1B dimerisation" evidence="7">
    <location>
        <begin position="71"/>
        <end position="274"/>
    </location>
</feature>
<dbReference type="EMBL" id="LR214972">
    <property type="protein sequence ID" value="VEU63629.1"/>
    <property type="molecule type" value="Genomic_DNA"/>
</dbReference>
<proteinExistence type="inferred from homology"/>
<dbReference type="PANTHER" id="PTHR11741">
    <property type="entry name" value="ELONGATION FACTOR TS"/>
    <property type="match status" value="1"/>
</dbReference>
<comment type="similarity">
    <text evidence="1 6">Belongs to the EF-Ts family.</text>
</comment>
<evidence type="ECO:0000313" key="8">
    <source>
        <dbReference type="EMBL" id="VEU63629.1"/>
    </source>
</evidence>
<evidence type="ECO:0000313" key="9">
    <source>
        <dbReference type="Proteomes" id="UP000289952"/>
    </source>
</evidence>
<dbReference type="InterPro" id="IPR001816">
    <property type="entry name" value="Transl_elong_EFTs/EF1B"/>
</dbReference>
<dbReference type="GO" id="GO:0003746">
    <property type="term" value="F:translation elongation factor activity"/>
    <property type="evidence" value="ECO:0007669"/>
    <property type="project" value="UniProtKB-UniRule"/>
</dbReference>
<evidence type="ECO:0000256" key="1">
    <source>
        <dbReference type="ARBA" id="ARBA00005532"/>
    </source>
</evidence>
<evidence type="ECO:0000256" key="2">
    <source>
        <dbReference type="ARBA" id="ARBA00016956"/>
    </source>
</evidence>
<organism evidence="8 9">
    <name type="scientific">Mycoplasmopsis bovirhinis</name>
    <dbReference type="NCBI Taxonomy" id="29553"/>
    <lineage>
        <taxon>Bacteria</taxon>
        <taxon>Bacillati</taxon>
        <taxon>Mycoplasmatota</taxon>
        <taxon>Mycoplasmoidales</taxon>
        <taxon>Metamycoplasmataceae</taxon>
        <taxon>Mycoplasmopsis</taxon>
    </lineage>
</organism>
<dbReference type="Gene3D" id="1.10.286.20">
    <property type="match status" value="1"/>
</dbReference>
<comment type="caution">
    <text evidence="6">Lacks conserved residue(s) required for the propagation of feature annotation.</text>
</comment>
<evidence type="ECO:0000256" key="4">
    <source>
        <dbReference type="ARBA" id="ARBA00022917"/>
    </source>
</evidence>
<comment type="function">
    <text evidence="5 6">Associates with the EF-Tu.GDP complex and induces the exchange of GDP to GTP. It remains bound to the aminoacyl-tRNA.EF-Tu.GTP complex up to the GTP hydrolysis stage on the ribosome.</text>
</comment>
<dbReference type="Gene3D" id="1.10.8.10">
    <property type="entry name" value="DNA helicase RuvA subunit, C-terminal domain"/>
    <property type="match status" value="1"/>
</dbReference>
<keyword evidence="4 6" id="KW-0648">Protein biosynthesis</keyword>
<dbReference type="FunFam" id="1.10.8.10:FF:000001">
    <property type="entry name" value="Elongation factor Ts"/>
    <property type="match status" value="1"/>
</dbReference>
<dbReference type="InterPro" id="IPR009060">
    <property type="entry name" value="UBA-like_sf"/>
</dbReference>
<dbReference type="AlphaFoldDB" id="A0A449AF92"/>
<dbReference type="Pfam" id="PF00889">
    <property type="entry name" value="EF_TS"/>
    <property type="match status" value="1"/>
</dbReference>
<dbReference type="SUPFAM" id="SSF46934">
    <property type="entry name" value="UBA-like"/>
    <property type="match status" value="1"/>
</dbReference>
<dbReference type="InterPro" id="IPR036402">
    <property type="entry name" value="EF-Ts_dimer_sf"/>
</dbReference>
<evidence type="ECO:0000256" key="5">
    <source>
        <dbReference type="ARBA" id="ARBA00025453"/>
    </source>
</evidence>
<evidence type="ECO:0000256" key="3">
    <source>
        <dbReference type="ARBA" id="ARBA00022768"/>
    </source>
</evidence>
<sequence>MSANKMELIKELRARTNSSLIDCKKALEASNDDIEDAINWLRENGIVKAAKKAGRVAAEGAVVALGNEKRAVLVEINSETDFSAKNQKFVELLSKVAQRFLTSNAASLEEVYKLELESGVSIENALIEATSVIGEKISLRRVLALEANEDEVLGVYVHANSQVASVVKVAGKNVEAAKNVAMHVSAMNPEFSLVSQIPSERFEALKASFEKPAGFDSKPASIQEKIKEGWLAKQLSEFVLEKQAFVMEDSLSVEKYLANHGDKLVEVARFEVGEGIEKVQSNFAADVASMVAK</sequence>
<keyword evidence="3 6" id="KW-0251">Elongation factor</keyword>
<comment type="subcellular location">
    <subcellularLocation>
        <location evidence="6">Cytoplasm</location>
    </subcellularLocation>
</comment>
<dbReference type="RefSeq" id="WP_129621833.1">
    <property type="nucleotide sequence ID" value="NZ_LR214972.1"/>
</dbReference>
<evidence type="ECO:0000259" key="7">
    <source>
        <dbReference type="Pfam" id="PF00889"/>
    </source>
</evidence>
<dbReference type="GO" id="GO:0005737">
    <property type="term" value="C:cytoplasm"/>
    <property type="evidence" value="ECO:0007669"/>
    <property type="project" value="UniProtKB-SubCell"/>
</dbReference>
<dbReference type="PROSITE" id="PS01126">
    <property type="entry name" value="EF_TS_1"/>
    <property type="match status" value="1"/>
</dbReference>
<dbReference type="HAMAP" id="MF_00050">
    <property type="entry name" value="EF_Ts"/>
    <property type="match status" value="1"/>
</dbReference>
<dbReference type="Gene3D" id="3.30.479.20">
    <property type="entry name" value="Elongation factor Ts, dimerisation domain"/>
    <property type="match status" value="2"/>
</dbReference>
<dbReference type="PANTHER" id="PTHR11741:SF0">
    <property type="entry name" value="ELONGATION FACTOR TS, MITOCHONDRIAL"/>
    <property type="match status" value="1"/>
</dbReference>
<dbReference type="Proteomes" id="UP000289952">
    <property type="component" value="Chromosome"/>
</dbReference>
<keyword evidence="6" id="KW-0963">Cytoplasm</keyword>
<dbReference type="OrthoDB" id="9808348at2"/>
<evidence type="ECO:0000256" key="6">
    <source>
        <dbReference type="HAMAP-Rule" id="MF_00050"/>
    </source>
</evidence>
<protein>
    <recommendedName>
        <fullName evidence="2 6">Elongation factor Ts</fullName>
        <shortName evidence="6">EF-Ts</shortName>
    </recommendedName>
</protein>
<dbReference type="InterPro" id="IPR014039">
    <property type="entry name" value="Transl_elong_EFTs/EF1B_dimer"/>
</dbReference>
<accession>A0A449AF92</accession>
<reference evidence="8 9" key="1">
    <citation type="submission" date="2019-01" db="EMBL/GenBank/DDBJ databases">
        <authorList>
            <consortium name="Pathogen Informatics"/>
        </authorList>
    </citation>
    <scope>NUCLEOTIDE SEQUENCE [LARGE SCALE GENOMIC DNA]</scope>
    <source>
        <strain evidence="8 9">NCTC10118</strain>
    </source>
</reference>
<keyword evidence="9" id="KW-1185">Reference proteome</keyword>
<dbReference type="NCBIfam" id="TIGR00116">
    <property type="entry name" value="tsf"/>
    <property type="match status" value="1"/>
</dbReference>
<name>A0A449AF92_9BACT</name>